<feature type="compositionally biased region" description="Basic and acidic residues" evidence="1">
    <location>
        <begin position="1523"/>
        <end position="1539"/>
    </location>
</feature>
<feature type="compositionally biased region" description="Polar residues" evidence="1">
    <location>
        <begin position="1443"/>
        <end position="1452"/>
    </location>
</feature>
<feature type="region of interest" description="Disordered" evidence="1">
    <location>
        <begin position="959"/>
        <end position="1107"/>
    </location>
</feature>
<feature type="compositionally biased region" description="Polar residues" evidence="1">
    <location>
        <begin position="1049"/>
        <end position="1074"/>
    </location>
</feature>
<feature type="compositionally biased region" description="Polar residues" evidence="1">
    <location>
        <begin position="1757"/>
        <end position="1769"/>
    </location>
</feature>
<feature type="compositionally biased region" description="Polar residues" evidence="1">
    <location>
        <begin position="1713"/>
        <end position="1724"/>
    </location>
</feature>
<feature type="compositionally biased region" description="Polar residues" evidence="1">
    <location>
        <begin position="1400"/>
        <end position="1415"/>
    </location>
</feature>
<dbReference type="Proteomes" id="UP001347796">
    <property type="component" value="Unassembled WGS sequence"/>
</dbReference>
<name>A0AAN8PPF9_PATCE</name>
<dbReference type="PANTHER" id="PTHR15319:SF1">
    <property type="entry name" value="TATA BOX-BINDING PROTEIN-ASSOCIATED FACTOR RNA POLYMERASE I SUBUNIT C"/>
    <property type="match status" value="1"/>
</dbReference>
<dbReference type="GO" id="GO:0001650">
    <property type="term" value="C:fibrillar center"/>
    <property type="evidence" value="ECO:0007669"/>
    <property type="project" value="TreeGrafter"/>
</dbReference>
<evidence type="ECO:0000259" key="2">
    <source>
        <dbReference type="Pfam" id="PF20641"/>
    </source>
</evidence>
<feature type="compositionally biased region" description="Low complexity" evidence="1">
    <location>
        <begin position="1636"/>
        <end position="1649"/>
    </location>
</feature>
<feature type="region of interest" description="Disordered" evidence="1">
    <location>
        <begin position="1120"/>
        <end position="1145"/>
    </location>
</feature>
<feature type="compositionally biased region" description="Low complexity" evidence="1">
    <location>
        <begin position="1675"/>
        <end position="1686"/>
    </location>
</feature>
<gene>
    <name evidence="3" type="ORF">SNE40_011519</name>
</gene>
<feature type="compositionally biased region" description="Basic and acidic residues" evidence="1">
    <location>
        <begin position="1206"/>
        <end position="1216"/>
    </location>
</feature>
<feature type="compositionally biased region" description="Polar residues" evidence="1">
    <location>
        <begin position="813"/>
        <end position="825"/>
    </location>
</feature>
<feature type="domain" description="TAF1C beta-propeller" evidence="2">
    <location>
        <begin position="255"/>
        <end position="369"/>
    </location>
</feature>
<feature type="compositionally biased region" description="Low complexity" evidence="1">
    <location>
        <begin position="1219"/>
        <end position="1228"/>
    </location>
</feature>
<dbReference type="PANTHER" id="PTHR15319">
    <property type="entry name" value="TATA BOX-BINDING PROTEIN ASSOCIATED FACTOR RNA POLYMERASE I SUBUNIT C"/>
    <property type="match status" value="1"/>
</dbReference>
<feature type="region of interest" description="Disordered" evidence="1">
    <location>
        <begin position="1757"/>
        <end position="1793"/>
    </location>
</feature>
<feature type="compositionally biased region" description="Polar residues" evidence="1">
    <location>
        <begin position="1425"/>
        <end position="1434"/>
    </location>
</feature>
<feature type="compositionally biased region" description="Polar residues" evidence="1">
    <location>
        <begin position="909"/>
        <end position="923"/>
    </location>
</feature>
<dbReference type="GO" id="GO:0001164">
    <property type="term" value="F:RNA polymerase I core promoter sequence-specific DNA binding"/>
    <property type="evidence" value="ECO:0007669"/>
    <property type="project" value="TreeGrafter"/>
</dbReference>
<comment type="caution">
    <text evidence="3">The sequence shown here is derived from an EMBL/GenBank/DDBJ whole genome shotgun (WGS) entry which is preliminary data.</text>
</comment>
<protein>
    <recommendedName>
        <fullName evidence="2">TAF1C beta-propeller domain-containing protein</fullName>
    </recommendedName>
</protein>
<feature type="compositionally biased region" description="Basic and acidic residues" evidence="1">
    <location>
        <begin position="1483"/>
        <end position="1503"/>
    </location>
</feature>
<feature type="region of interest" description="Disordered" evidence="1">
    <location>
        <begin position="813"/>
        <end position="924"/>
    </location>
</feature>
<dbReference type="InterPro" id="IPR049087">
    <property type="entry name" value="TAF1C_beta-prop"/>
</dbReference>
<feature type="compositionally biased region" description="Low complexity" evidence="1">
    <location>
        <begin position="1006"/>
        <end position="1024"/>
    </location>
</feature>
<accession>A0AAN8PPF9</accession>
<proteinExistence type="predicted"/>
<evidence type="ECO:0000313" key="3">
    <source>
        <dbReference type="EMBL" id="KAK6179083.1"/>
    </source>
</evidence>
<evidence type="ECO:0000313" key="4">
    <source>
        <dbReference type="Proteomes" id="UP001347796"/>
    </source>
</evidence>
<dbReference type="EMBL" id="JAZGQO010000008">
    <property type="protein sequence ID" value="KAK6179083.1"/>
    <property type="molecule type" value="Genomic_DNA"/>
</dbReference>
<feature type="compositionally biased region" description="Basic residues" evidence="1">
    <location>
        <begin position="1131"/>
        <end position="1140"/>
    </location>
</feature>
<feature type="compositionally biased region" description="Polar residues" evidence="1">
    <location>
        <begin position="1576"/>
        <end position="1587"/>
    </location>
</feature>
<feature type="compositionally biased region" description="Basic residues" evidence="1">
    <location>
        <begin position="1078"/>
        <end position="1089"/>
    </location>
</feature>
<feature type="region of interest" description="Disordered" evidence="1">
    <location>
        <begin position="1391"/>
        <end position="1743"/>
    </location>
</feature>
<feature type="compositionally biased region" description="Basic and acidic residues" evidence="1">
    <location>
        <begin position="981"/>
        <end position="991"/>
    </location>
</feature>
<feature type="compositionally biased region" description="Low complexity" evidence="1">
    <location>
        <begin position="1602"/>
        <end position="1622"/>
    </location>
</feature>
<feature type="compositionally biased region" description="Basic and acidic residues" evidence="1">
    <location>
        <begin position="1090"/>
        <end position="1100"/>
    </location>
</feature>
<dbReference type="InterPro" id="IPR038801">
    <property type="entry name" value="TAF1C"/>
</dbReference>
<feature type="compositionally biased region" description="Basic residues" evidence="1">
    <location>
        <begin position="1770"/>
        <end position="1793"/>
    </location>
</feature>
<feature type="region of interest" description="Disordered" evidence="1">
    <location>
        <begin position="1206"/>
        <end position="1255"/>
    </location>
</feature>
<sequence length="1793" mass="200803">MTDENYWTQDNQSAPFESQDVYFPKPLPKPSSIKRELFIDYGNPSNVYLYSTSGRAPLSQKQYFQQNDLYAKNPTLPMADSALKVDYPFVDRVMGDNLSNIKKARSFCYYVNKIRGAWLSKVPYNHLKPLKRVIDDLKNGDCNIHATLDKMATPSLRKYIYDFQHLLTANIETYNSDYVGGCLTSFKTDLGKNAVCFPSGKTFSKLSIRHISPDETDSSFYHYDEEIEINIGSSIYEVDSTVIRDTGYCALRCDDNKCHLLTFHHADFSNTLNTIETVGEKPTSMCLSPYIEGESLIATDSGTVHIWRVGKGLNAVILNKASRFHCNDKWRQVHYGACPQELVVADRTVVEMFDRRTRCESSIDLFALPNKILVNSERISAMQGHPTNPYYHIIATDYSLLLVDQRFPGHSVMYWNHLLLKTPALMSVYQQENYNSSLILLASQYPAETCCYQFQQISNNPVYSTQTPWRLSKISDICQFDSSMLNTYSLLSEKRLDTSLCGITVLPGTDKQSLLTLQLDCHGELFYQVYSTNYSKDDLTCSAGPGYTDSNFSNDAKLKAKTWMSSLESHVSQFCEERDILKMTIYDHSDKYHDLKQTQPGHVLCPLCLPKTCDSDDDDSDDEPEETCPSCSLPLTSAKTVYESEKEGTIANITCNGFEMFDSQIPPYTKLPHASAHSGILINLWKDEPNISKLVIEADKNAEKYKRAHQRKLRILAKKAERRKEHFKTLRRNGHDLNEIYFKNNRNPSALDHFLKELAALYTGEDPNQIDDSESVVSMSTITMSTSSSPGSKNRANLTLLASESQNLTLLQQMNPSTGSSSHTDAMSVRSLDFSPTAKKSNKRILSKRLQQMQGSDSEASGSESRNPPTNSSKRKSLHKTLVSPSQKSIEGFKIPSTPAPKRRRHNTDTSSSSTVIEQNTQDDNFKIMEQLNESMTTDNKVSDILEKSNNFKHCTVSLERLEDTGPNETENSVPLETVDVDQRQVEESAVKTKKKKKKHNDTESSGDSDISVSSSTSNQSMFSTVLTENDREGRKQKKKKKHKDTENSGDSDISVISNTSNQSMFSNAFTENDTAVRKQKKKKKHKNHNEKETDTEHGSLTDLFSSEDDGSVLSLISGESDLSEHSVPQKLKHKKKQKKSKDNLEDSTYNIVNKEVINNIFGAIDTYENQNPISYCSKENETNAQNNRDSIVTDDKKDVAHTVEEYDKVAHETTPKETTSSSTVISSEAEDNSTLKLETDSDHGNANSKDGLKPTLKTEMEELPLHDSIPPSPYSVVDSEEKINVMSIPDISKHSQSFAASPVYNPISDKRKKGDCQPASRYLDFGQTLKDKSTIEDVNDTDARPTAYASLELIHTETESFSETLLQGDTVKVELEDSLNIKNDNQTMCTVKSQDEKSSTQSSIKEQKQFSTSVVGDPYPTKHINVTRSTQADDISIVDRNVSPSTSNIKSSPHKHKLGKSGSPSKKDRNKNRTSVSSPESNRNDSPSKREKGSSPSKRDRNVSTSKNRTSVSSPVSNRNDSPSKREKSSSSSKREKSSSPSKSKRNVSPSERERSVSPSKSHRNVSPSKRERSVSPSKNHRNVSPSKRERRVSPSKSYGKVSPSKSVSLSKSDTSISLSKNDSVSPSKKYRRVSSSASDGSLPPSKSHSNSKETTKTSILPSKQSRTKSDKGSFSNKIRNISSSKSDKTPFSKIDKKRKISHPESDEIKNNPPSNSDKTSFSKIDKNKNVSPVEWNETLEPSGYLNESVSNVFDDSSTFSPTMTSTQLHHKPLIKNKPSAKKKKKTFVIGF</sequence>
<evidence type="ECO:0000256" key="1">
    <source>
        <dbReference type="SAM" id="MobiDB-lite"/>
    </source>
</evidence>
<feature type="compositionally biased region" description="Polar residues" evidence="1">
    <location>
        <begin position="1504"/>
        <end position="1522"/>
    </location>
</feature>
<feature type="compositionally biased region" description="Polar residues" evidence="1">
    <location>
        <begin position="849"/>
        <end position="872"/>
    </location>
</feature>
<reference evidence="3 4" key="1">
    <citation type="submission" date="2024-01" db="EMBL/GenBank/DDBJ databases">
        <title>The genome of the rayed Mediterranean limpet Patella caerulea (Linnaeus, 1758).</title>
        <authorList>
            <person name="Anh-Thu Weber A."/>
            <person name="Halstead-Nussloch G."/>
        </authorList>
    </citation>
    <scope>NUCLEOTIDE SEQUENCE [LARGE SCALE GENOMIC DNA]</scope>
    <source>
        <strain evidence="3">AATW-2023a</strain>
        <tissue evidence="3">Whole specimen</tissue>
    </source>
</reference>
<keyword evidence="4" id="KW-1185">Reference proteome</keyword>
<feature type="compositionally biased region" description="Basic and acidic residues" evidence="1">
    <location>
        <begin position="1687"/>
        <end position="1696"/>
    </location>
</feature>
<organism evidence="3 4">
    <name type="scientific">Patella caerulea</name>
    <name type="common">Rayed Mediterranean limpet</name>
    <dbReference type="NCBI Taxonomy" id="87958"/>
    <lineage>
        <taxon>Eukaryota</taxon>
        <taxon>Metazoa</taxon>
        <taxon>Spiralia</taxon>
        <taxon>Lophotrochozoa</taxon>
        <taxon>Mollusca</taxon>
        <taxon>Gastropoda</taxon>
        <taxon>Patellogastropoda</taxon>
        <taxon>Patelloidea</taxon>
        <taxon>Patellidae</taxon>
        <taxon>Patella</taxon>
    </lineage>
</organism>
<dbReference type="Pfam" id="PF20641">
    <property type="entry name" value="TAF1C_beta-prop"/>
    <property type="match status" value="1"/>
</dbReference>